<evidence type="ECO:0000256" key="2">
    <source>
        <dbReference type="ARBA" id="ARBA00009160"/>
    </source>
</evidence>
<dbReference type="STRING" id="578458.D8PWX4"/>
<proteinExistence type="inferred from homology"/>
<evidence type="ECO:0000256" key="3">
    <source>
        <dbReference type="ARBA" id="ARBA00022692"/>
    </source>
</evidence>
<evidence type="ECO:0000256" key="1">
    <source>
        <dbReference type="ARBA" id="ARBA00004370"/>
    </source>
</evidence>
<accession>D8PWX4</accession>
<dbReference type="InterPro" id="IPR007014">
    <property type="entry name" value="FUN14"/>
</dbReference>
<keyword evidence="9" id="KW-1185">Reference proteome</keyword>
<dbReference type="PANTHER" id="PTHR21346">
    <property type="entry name" value="FUN14 DOMAIN CONTAINING"/>
    <property type="match status" value="1"/>
</dbReference>
<feature type="transmembrane region" description="Helical" evidence="7">
    <location>
        <begin position="117"/>
        <end position="136"/>
    </location>
</feature>
<feature type="region of interest" description="Disordered" evidence="6">
    <location>
        <begin position="88"/>
        <end position="110"/>
    </location>
</feature>
<dbReference type="InParanoid" id="D8PWX4"/>
<feature type="compositionally biased region" description="Pro residues" evidence="6">
    <location>
        <begin position="89"/>
        <end position="102"/>
    </location>
</feature>
<protein>
    <recommendedName>
        <fullName evidence="10">FUN14 domain-containing protein</fullName>
    </recommendedName>
</protein>
<evidence type="ECO:0000313" key="9">
    <source>
        <dbReference type="Proteomes" id="UP000007431"/>
    </source>
</evidence>
<dbReference type="PANTHER" id="PTHR21346:SF10">
    <property type="entry name" value="TRANSMEMBRANE PROTEIN"/>
    <property type="match status" value="1"/>
</dbReference>
<evidence type="ECO:0008006" key="10">
    <source>
        <dbReference type="Google" id="ProtNLM"/>
    </source>
</evidence>
<dbReference type="VEuPathDB" id="FungiDB:SCHCODRAFT_02742814"/>
<feature type="transmembrane region" description="Helical" evidence="7">
    <location>
        <begin position="62"/>
        <end position="80"/>
    </location>
</feature>
<dbReference type="EMBL" id="GL377303">
    <property type="protein sequence ID" value="EFJ01107.1"/>
    <property type="molecule type" value="Genomic_DNA"/>
</dbReference>
<organism evidence="9">
    <name type="scientific">Schizophyllum commune (strain H4-8 / FGSC 9210)</name>
    <name type="common">Split gill fungus</name>
    <dbReference type="NCBI Taxonomy" id="578458"/>
    <lineage>
        <taxon>Eukaryota</taxon>
        <taxon>Fungi</taxon>
        <taxon>Dikarya</taxon>
        <taxon>Basidiomycota</taxon>
        <taxon>Agaricomycotina</taxon>
        <taxon>Agaricomycetes</taxon>
        <taxon>Agaricomycetidae</taxon>
        <taxon>Agaricales</taxon>
        <taxon>Schizophyllaceae</taxon>
        <taxon>Schizophyllum</taxon>
    </lineage>
</organism>
<evidence type="ECO:0000313" key="8">
    <source>
        <dbReference type="EMBL" id="EFJ01107.1"/>
    </source>
</evidence>
<dbReference type="eggNOG" id="ENOG502S4WM">
    <property type="taxonomic scope" value="Eukaryota"/>
</dbReference>
<keyword evidence="5 7" id="KW-0472">Membrane</keyword>
<evidence type="ECO:0000256" key="4">
    <source>
        <dbReference type="ARBA" id="ARBA00022989"/>
    </source>
</evidence>
<sequence>MFAQSLFARQVCGASPQIFTKALPSAASRFVLTGQRQATRFSSALAQRPVTQQVANIRPTRFFAGAAGVVAAGLGLFAYSRPIFCEGGSPPPGSATPPPPAPADDHKDIPPPPTSTVSLYELSFGTVAGICAGVFVKKGAKMVAFALGGVFVLLQYLGQLSVIKVDWRAMGSRFENLFYKTDANGVKRAPTVGSCWTWIVDFLTADFQPRASFLAGFVLGIRLG</sequence>
<dbReference type="RefSeq" id="XP_003036009.1">
    <property type="nucleotide sequence ID" value="XM_003035963.1"/>
</dbReference>
<dbReference type="KEGG" id="scm:SCHCO_02742814"/>
<dbReference type="Proteomes" id="UP000007431">
    <property type="component" value="Unassembled WGS sequence"/>
</dbReference>
<evidence type="ECO:0000256" key="6">
    <source>
        <dbReference type="SAM" id="MobiDB-lite"/>
    </source>
</evidence>
<dbReference type="Pfam" id="PF04930">
    <property type="entry name" value="FUN14"/>
    <property type="match status" value="1"/>
</dbReference>
<evidence type="ECO:0000256" key="5">
    <source>
        <dbReference type="ARBA" id="ARBA00023136"/>
    </source>
</evidence>
<dbReference type="AlphaFoldDB" id="D8PWX4"/>
<gene>
    <name evidence="8" type="ORF">SCHCODRAFT_81374</name>
</gene>
<name>D8PWX4_SCHCM</name>
<reference evidence="8 9" key="1">
    <citation type="journal article" date="2010" name="Nat. Biotechnol.">
        <title>Genome sequence of the model mushroom Schizophyllum commune.</title>
        <authorList>
            <person name="Ohm R.A."/>
            <person name="de Jong J.F."/>
            <person name="Lugones L.G."/>
            <person name="Aerts A."/>
            <person name="Kothe E."/>
            <person name="Stajich J.E."/>
            <person name="de Vries R.P."/>
            <person name="Record E."/>
            <person name="Levasseur A."/>
            <person name="Baker S.E."/>
            <person name="Bartholomew K.A."/>
            <person name="Coutinho P.M."/>
            <person name="Erdmann S."/>
            <person name="Fowler T.J."/>
            <person name="Gathman A.C."/>
            <person name="Lombard V."/>
            <person name="Henrissat B."/>
            <person name="Knabe N."/>
            <person name="Kuees U."/>
            <person name="Lilly W.W."/>
            <person name="Lindquist E."/>
            <person name="Lucas S."/>
            <person name="Magnuson J.K."/>
            <person name="Piumi F."/>
            <person name="Raudaskoski M."/>
            <person name="Salamov A."/>
            <person name="Schmutz J."/>
            <person name="Schwarze F.W.M.R."/>
            <person name="vanKuyk P.A."/>
            <person name="Horton J.S."/>
            <person name="Grigoriev I.V."/>
            <person name="Woesten H.A.B."/>
        </authorList>
    </citation>
    <scope>NUCLEOTIDE SEQUENCE [LARGE SCALE GENOMIC DNA]</scope>
    <source>
        <strain evidence="9">H4-8 / FGSC 9210</strain>
    </source>
</reference>
<dbReference type="HOGENOM" id="CLU_095425_0_0_1"/>
<dbReference type="GO" id="GO:0016020">
    <property type="term" value="C:membrane"/>
    <property type="evidence" value="ECO:0007669"/>
    <property type="project" value="UniProtKB-SubCell"/>
</dbReference>
<dbReference type="GeneID" id="9595874"/>
<evidence type="ECO:0000256" key="7">
    <source>
        <dbReference type="SAM" id="Phobius"/>
    </source>
</evidence>
<feature type="transmembrane region" description="Helical" evidence="7">
    <location>
        <begin position="143"/>
        <end position="163"/>
    </location>
</feature>
<dbReference type="OrthoDB" id="163794at2759"/>
<keyword evidence="4 7" id="KW-1133">Transmembrane helix</keyword>
<comment type="similarity">
    <text evidence="2">Belongs to the FUN14 family.</text>
</comment>
<comment type="subcellular location">
    <subcellularLocation>
        <location evidence="1">Membrane</location>
    </subcellularLocation>
</comment>
<keyword evidence="3 7" id="KW-0812">Transmembrane</keyword>
<dbReference type="OMA" id="FYELTFG"/>